<proteinExistence type="predicted"/>
<evidence type="ECO:0000313" key="2">
    <source>
        <dbReference type="EMBL" id="NNJ18960.1"/>
    </source>
</evidence>
<dbReference type="Pfam" id="PF12951">
    <property type="entry name" value="PATR"/>
    <property type="match status" value="1"/>
</dbReference>
<sequence>MSTLVGTTALALANNVHLNSVLNLPVGSNALTLDGVIDGTGSLNKTGSGTLTLNGVNTYGGGTVLAAGTLAVGNGSALAAAP</sequence>
<dbReference type="InterPro" id="IPR012332">
    <property type="entry name" value="Autotransporter_pectin_lyase_C"/>
</dbReference>
<dbReference type="InterPro" id="IPR011050">
    <property type="entry name" value="Pectin_lyase_fold/virulence"/>
</dbReference>
<dbReference type="EMBL" id="AMWJ02000007">
    <property type="protein sequence ID" value="NNJ18960.1"/>
    <property type="molecule type" value="Genomic_DNA"/>
</dbReference>
<accession>A0A7K4ENE5</accession>
<dbReference type="SUPFAM" id="SSF51126">
    <property type="entry name" value="Pectin lyase-like"/>
    <property type="match status" value="1"/>
</dbReference>
<keyword evidence="3" id="KW-1185">Reference proteome</keyword>
<evidence type="ECO:0000313" key="3">
    <source>
        <dbReference type="Proteomes" id="UP000010448"/>
    </source>
</evidence>
<dbReference type="Proteomes" id="UP000010448">
    <property type="component" value="Unassembled WGS sequence"/>
</dbReference>
<protein>
    <submittedName>
        <fullName evidence="2">Uncharacterized protein</fullName>
    </submittedName>
</protein>
<name>A0A7K4ENE5_9PSED</name>
<evidence type="ECO:0000256" key="1">
    <source>
        <dbReference type="ARBA" id="ARBA00022729"/>
    </source>
</evidence>
<dbReference type="AlphaFoldDB" id="A0A7K4ENE5"/>
<dbReference type="RefSeq" id="WP_170395302.1">
    <property type="nucleotide sequence ID" value="NZ_AMWJ02000007.1"/>
</dbReference>
<dbReference type="NCBIfam" id="TIGR02601">
    <property type="entry name" value="autotrns_rpt"/>
    <property type="match status" value="1"/>
</dbReference>
<organism evidence="2 3">
    <name type="scientific">Pseudomonas bharatica CSV86</name>
    <dbReference type="NCBI Taxonomy" id="1005395"/>
    <lineage>
        <taxon>Bacteria</taxon>
        <taxon>Pseudomonadati</taxon>
        <taxon>Pseudomonadota</taxon>
        <taxon>Gammaproteobacteria</taxon>
        <taxon>Pseudomonadales</taxon>
        <taxon>Pseudomonadaceae</taxon>
        <taxon>Pseudomonas</taxon>
        <taxon>Pseudomonas bharatica</taxon>
    </lineage>
</organism>
<comment type="caution">
    <text evidence="2">The sequence shown here is derived from an EMBL/GenBank/DDBJ whole genome shotgun (WGS) entry which is preliminary data.</text>
</comment>
<keyword evidence="1" id="KW-0732">Signal</keyword>
<dbReference type="InterPro" id="IPR013425">
    <property type="entry name" value="Autotrns_rpt"/>
</dbReference>
<reference evidence="2 3" key="1">
    <citation type="journal article" date="2013" name="Genome Announc.">
        <title>Genome Sequence of Naphthalene-Degrading Soil Bacterium Pseudomonas putida CSV86.</title>
        <authorList>
            <person name="Phale P.S."/>
            <person name="Paliwal V."/>
            <person name="Raju S.C."/>
            <person name="Modak A."/>
            <person name="Purohit H.J."/>
        </authorList>
    </citation>
    <scope>NUCLEOTIDE SEQUENCE [LARGE SCALE GENOMIC DNA]</scope>
    <source>
        <strain evidence="2 3">CSV86</strain>
    </source>
</reference>
<dbReference type="Gene3D" id="2.160.20.20">
    <property type="match status" value="1"/>
</dbReference>
<gene>
    <name evidence="2" type="ORF">CSV86_029555</name>
</gene>